<organism evidence="2 3">
    <name type="scientific">Alkalicoccus urumqiensis</name>
    <name type="common">Bacillus urumqiensis</name>
    <dbReference type="NCBI Taxonomy" id="1548213"/>
    <lineage>
        <taxon>Bacteria</taxon>
        <taxon>Bacillati</taxon>
        <taxon>Bacillota</taxon>
        <taxon>Bacilli</taxon>
        <taxon>Bacillales</taxon>
        <taxon>Bacillaceae</taxon>
        <taxon>Alkalicoccus</taxon>
    </lineage>
</organism>
<evidence type="ECO:0000313" key="3">
    <source>
        <dbReference type="Proteomes" id="UP000243650"/>
    </source>
</evidence>
<evidence type="ECO:0000256" key="1">
    <source>
        <dbReference type="SAM" id="MobiDB-lite"/>
    </source>
</evidence>
<protein>
    <submittedName>
        <fullName evidence="2">Flagellar protein</fullName>
    </submittedName>
</protein>
<dbReference type="AlphaFoldDB" id="A0A2P6MG02"/>
<comment type="caution">
    <text evidence="2">The sequence shown here is derived from an EMBL/GenBank/DDBJ whole genome shotgun (WGS) entry which is preliminary data.</text>
</comment>
<gene>
    <name evidence="2" type="ORF">C6I21_10495</name>
</gene>
<proteinExistence type="predicted"/>
<dbReference type="Proteomes" id="UP000243650">
    <property type="component" value="Unassembled WGS sequence"/>
</dbReference>
<accession>A0A2P6MG02</accession>
<dbReference type="InterPro" id="IPR013367">
    <property type="entry name" value="Flagellar_put"/>
</dbReference>
<dbReference type="RefSeq" id="WP_105959425.1">
    <property type="nucleotide sequence ID" value="NZ_PVNS01000009.1"/>
</dbReference>
<keyword evidence="2" id="KW-0969">Cilium</keyword>
<feature type="region of interest" description="Disordered" evidence="1">
    <location>
        <begin position="1"/>
        <end position="43"/>
    </location>
</feature>
<keyword evidence="2" id="KW-0966">Cell projection</keyword>
<feature type="compositionally biased region" description="Polar residues" evidence="1">
    <location>
        <begin position="17"/>
        <end position="33"/>
    </location>
</feature>
<dbReference type="NCBIfam" id="TIGR02530">
    <property type="entry name" value="flg_new"/>
    <property type="match status" value="1"/>
</dbReference>
<name>A0A2P6MG02_ALKUR</name>
<sequence length="125" mass="14138">MSMKIQPHHFQPALKPPQTQQAESKNTNSSFKTLLQEKSEESLKISRHAEKRMEERNIHVPEKTWEAIQSKVSEAEKKGVKDSLVLTSEAAFVISAQNKTVITAMHRQEADDQLFTNINGAIIVN</sequence>
<keyword evidence="2" id="KW-0282">Flagellum</keyword>
<reference evidence="2 3" key="1">
    <citation type="submission" date="2018-03" db="EMBL/GenBank/DDBJ databases">
        <title>Bacillus urumqiensis sp. nov., a moderately haloalkaliphilic bacterium isolated from a salt lake.</title>
        <authorList>
            <person name="Zhao B."/>
            <person name="Liao Z."/>
        </authorList>
    </citation>
    <scope>NUCLEOTIDE SEQUENCE [LARGE SCALE GENOMIC DNA]</scope>
    <source>
        <strain evidence="2 3">BZ-SZ-XJ18</strain>
    </source>
</reference>
<dbReference type="EMBL" id="PVNS01000009">
    <property type="protein sequence ID" value="PRO65225.1"/>
    <property type="molecule type" value="Genomic_DNA"/>
</dbReference>
<keyword evidence="3" id="KW-1185">Reference proteome</keyword>
<evidence type="ECO:0000313" key="2">
    <source>
        <dbReference type="EMBL" id="PRO65225.1"/>
    </source>
</evidence>
<dbReference type="OrthoDB" id="165650at2"/>
<dbReference type="Pfam" id="PF12611">
    <property type="entry name" value="Flagellar_put"/>
    <property type="match status" value="1"/>
</dbReference>